<protein>
    <submittedName>
        <fullName evidence="1">Uncharacterized protein</fullName>
    </submittedName>
</protein>
<accession>F8MUY9</accession>
<dbReference type="VEuPathDB" id="FungiDB:NEUTE1DRAFT_118257"/>
<dbReference type="EMBL" id="GL891307">
    <property type="protein sequence ID" value="EGO54614.1"/>
    <property type="molecule type" value="Genomic_DNA"/>
</dbReference>
<organism evidence="1 2">
    <name type="scientific">Neurospora tetrasperma (strain FGSC 2508 / ATCC MYA-4615 / P0657)</name>
    <dbReference type="NCBI Taxonomy" id="510951"/>
    <lineage>
        <taxon>Eukaryota</taxon>
        <taxon>Fungi</taxon>
        <taxon>Dikarya</taxon>
        <taxon>Ascomycota</taxon>
        <taxon>Pezizomycotina</taxon>
        <taxon>Sordariomycetes</taxon>
        <taxon>Sordariomycetidae</taxon>
        <taxon>Sordariales</taxon>
        <taxon>Sordariaceae</taxon>
        <taxon>Neurospora</taxon>
    </lineage>
</organism>
<evidence type="ECO:0000313" key="2">
    <source>
        <dbReference type="Proteomes" id="UP000008065"/>
    </source>
</evidence>
<sequence length="78" mass="9012">MPQSRDTIAYSSPPFVTSRQIFNPTHLASSARWSDKSRKFIHLTMIHESEHDLQTYPEAVPMSWRVKAPRNSINTKPC</sequence>
<dbReference type="AlphaFoldDB" id="F8MUY9"/>
<keyword evidence="2" id="KW-1185">Reference proteome</keyword>
<name>F8MUY9_NEUT8</name>
<proteinExistence type="predicted"/>
<dbReference type="RefSeq" id="XP_009854556.1">
    <property type="nucleotide sequence ID" value="XM_009856254.1"/>
</dbReference>
<evidence type="ECO:0000313" key="1">
    <source>
        <dbReference type="EMBL" id="EGO54614.1"/>
    </source>
</evidence>
<reference evidence="2" key="1">
    <citation type="journal article" date="2011" name="Genetics">
        <title>Massive changes in genome architecture accompany the transition to self-fertility in the filamentous fungus Neurospora tetrasperma.</title>
        <authorList>
            <person name="Ellison C.E."/>
            <person name="Stajich J.E."/>
            <person name="Jacobson D.J."/>
            <person name="Natvig D.O."/>
            <person name="Lapidus A."/>
            <person name="Foster B."/>
            <person name="Aerts A."/>
            <person name="Riley R."/>
            <person name="Lindquist E.A."/>
            <person name="Grigoriev I.V."/>
            <person name="Taylor J.W."/>
        </authorList>
    </citation>
    <scope>NUCLEOTIDE SEQUENCE [LARGE SCALE GENOMIC DNA]</scope>
    <source>
        <strain evidence="2">FGSC 2508 / P0657</strain>
    </source>
</reference>
<dbReference type="KEGG" id="nte:NEUTE1DRAFT118257"/>
<gene>
    <name evidence="1" type="ORF">NEUTE1DRAFT_118257</name>
</gene>
<dbReference type="GeneID" id="20823510"/>
<dbReference type="HOGENOM" id="CLU_2694560_0_0_1"/>
<dbReference type="Proteomes" id="UP000008065">
    <property type="component" value="Unassembled WGS sequence"/>
</dbReference>